<sequence length="323" mass="36722">MGLNMAINLDVHELLVLGDSDLLIRQARGKWETRDIKLILYKQCLEDLIKKFKSIEFRYIPRFHNELADALATLASKLPYPGNTYIDPLEIQVRDQHGYCNIIAVEADGEPWYHDIKQFIKDREYPLHADKDQKRTIGRLTNGFLLSGDILYKRTPDLNLLRCVNNQEAETIMNEVHSGVCGPHMNGYVLAKKIIRAGYLVDHGARLLPICSQVPSVPNSQLLDPLTPFRVASYVCSMAYCYMEAITLKSVTKKAVVDFVHSNIICRFGIPKIIVADNAMNLNSHLMKEVCEQFKIVHRYSTPYHPKANGAVEAANKKHQEDS</sequence>
<keyword evidence="2" id="KW-1185">Reference proteome</keyword>
<dbReference type="InterPro" id="IPR001584">
    <property type="entry name" value="Integrase_cat-core"/>
</dbReference>
<protein>
    <submittedName>
        <fullName evidence="3">Uncharacterized protein LOC107006234</fullName>
    </submittedName>
</protein>
<dbReference type="PROSITE" id="PS50994">
    <property type="entry name" value="INTEGRASE"/>
    <property type="match status" value="1"/>
</dbReference>
<dbReference type="Pfam" id="PF13456">
    <property type="entry name" value="RVT_3"/>
    <property type="match status" value="1"/>
</dbReference>
<evidence type="ECO:0000313" key="2">
    <source>
        <dbReference type="Proteomes" id="UP000694930"/>
    </source>
</evidence>
<evidence type="ECO:0000259" key="1">
    <source>
        <dbReference type="PROSITE" id="PS50994"/>
    </source>
</evidence>
<dbReference type="PANTHER" id="PTHR48475">
    <property type="entry name" value="RIBONUCLEASE H"/>
    <property type="match status" value="1"/>
</dbReference>
<dbReference type="Proteomes" id="UP000694930">
    <property type="component" value="Chromosome 12"/>
</dbReference>
<proteinExistence type="predicted"/>
<dbReference type="InterPro" id="IPR036397">
    <property type="entry name" value="RNaseH_sf"/>
</dbReference>
<dbReference type="PANTHER" id="PTHR48475:SF1">
    <property type="entry name" value="RNASE H TYPE-1 DOMAIN-CONTAINING PROTEIN"/>
    <property type="match status" value="1"/>
</dbReference>
<dbReference type="RefSeq" id="XP_027769584.1">
    <property type="nucleotide sequence ID" value="XM_027913783.1"/>
</dbReference>
<gene>
    <name evidence="3" type="primary">LOC107006234</name>
</gene>
<evidence type="ECO:0000313" key="3">
    <source>
        <dbReference type="RefSeq" id="XP_027769584.1"/>
    </source>
</evidence>
<organism evidence="2 3">
    <name type="scientific">Solanum pennellii</name>
    <name type="common">Tomato</name>
    <name type="synonym">Lycopersicon pennellii</name>
    <dbReference type="NCBI Taxonomy" id="28526"/>
    <lineage>
        <taxon>Eukaryota</taxon>
        <taxon>Viridiplantae</taxon>
        <taxon>Streptophyta</taxon>
        <taxon>Embryophyta</taxon>
        <taxon>Tracheophyta</taxon>
        <taxon>Spermatophyta</taxon>
        <taxon>Magnoliopsida</taxon>
        <taxon>eudicotyledons</taxon>
        <taxon>Gunneridae</taxon>
        <taxon>Pentapetalae</taxon>
        <taxon>asterids</taxon>
        <taxon>lamiids</taxon>
        <taxon>Solanales</taxon>
        <taxon>Solanaceae</taxon>
        <taxon>Solanoideae</taxon>
        <taxon>Solaneae</taxon>
        <taxon>Solanum</taxon>
        <taxon>Solanum subgen. Lycopersicon</taxon>
    </lineage>
</organism>
<feature type="domain" description="Integrase catalytic" evidence="1">
    <location>
        <begin position="242"/>
        <end position="323"/>
    </location>
</feature>
<dbReference type="GeneID" id="107006234"/>
<dbReference type="InterPro" id="IPR012337">
    <property type="entry name" value="RNaseH-like_sf"/>
</dbReference>
<reference evidence="2" key="1">
    <citation type="journal article" date="2014" name="Nat. Genet.">
        <title>The genome of the stress-tolerant wild tomato species Solanum pennellii.</title>
        <authorList>
            <person name="Bolger A."/>
            <person name="Scossa F."/>
            <person name="Bolger M.E."/>
            <person name="Lanz C."/>
            <person name="Maumus F."/>
            <person name="Tohge T."/>
            <person name="Quesneville H."/>
            <person name="Alseekh S."/>
            <person name="Sorensen I."/>
            <person name="Lichtenstein G."/>
            <person name="Fich E.A."/>
            <person name="Conte M."/>
            <person name="Keller H."/>
            <person name="Schneeberger K."/>
            <person name="Schwacke R."/>
            <person name="Ofner I."/>
            <person name="Vrebalov J."/>
            <person name="Xu Y."/>
            <person name="Osorio S."/>
            <person name="Aflitos S.A."/>
            <person name="Schijlen E."/>
            <person name="Jimenez-Gomez J.M."/>
            <person name="Ryngajllo M."/>
            <person name="Kimura S."/>
            <person name="Kumar R."/>
            <person name="Koenig D."/>
            <person name="Headland L.R."/>
            <person name="Maloof J.N."/>
            <person name="Sinha N."/>
            <person name="van Ham R.C."/>
            <person name="Lankhorst R.K."/>
            <person name="Mao L."/>
            <person name="Vogel A."/>
            <person name="Arsova B."/>
            <person name="Panstruga R."/>
            <person name="Fei Z."/>
            <person name="Rose J.K."/>
            <person name="Zamir D."/>
            <person name="Carrari F."/>
            <person name="Giovannoni J.J."/>
            <person name="Weigel D."/>
            <person name="Usadel B."/>
            <person name="Fernie A.R."/>
        </authorList>
    </citation>
    <scope>NUCLEOTIDE SEQUENCE [LARGE SCALE GENOMIC DNA]</scope>
    <source>
        <strain evidence="2">cv. LA0716</strain>
    </source>
</reference>
<accession>A0ABM1V1G6</accession>
<dbReference type="InterPro" id="IPR002156">
    <property type="entry name" value="RNaseH_domain"/>
</dbReference>
<dbReference type="Gene3D" id="3.30.420.10">
    <property type="entry name" value="Ribonuclease H-like superfamily/Ribonuclease H"/>
    <property type="match status" value="2"/>
</dbReference>
<reference evidence="3" key="2">
    <citation type="submission" date="2025-08" db="UniProtKB">
        <authorList>
            <consortium name="RefSeq"/>
        </authorList>
    </citation>
    <scope>IDENTIFICATION</scope>
</reference>
<name>A0ABM1V1G6_SOLPN</name>
<dbReference type="SUPFAM" id="SSF53098">
    <property type="entry name" value="Ribonuclease H-like"/>
    <property type="match status" value="2"/>
</dbReference>